<evidence type="ECO:0008006" key="3">
    <source>
        <dbReference type="Google" id="ProtNLM"/>
    </source>
</evidence>
<evidence type="ECO:0000313" key="2">
    <source>
        <dbReference type="Proteomes" id="UP000286947"/>
    </source>
</evidence>
<dbReference type="InterPro" id="IPR007709">
    <property type="entry name" value="N-FG_amidohydro"/>
</dbReference>
<reference evidence="1 2" key="1">
    <citation type="submission" date="2018-01" db="EMBL/GenBank/DDBJ databases">
        <title>Saezia sanguinis gen. nov., sp. nov., in the order Burkholderiales isolated from human blood.</title>
        <authorList>
            <person name="Medina-Pascual M.J."/>
            <person name="Valdezate S."/>
            <person name="Monzon S."/>
            <person name="Cuesta I."/>
            <person name="Carrasco G."/>
            <person name="Villalon P."/>
            <person name="Saez-Nieto J.A."/>
        </authorList>
    </citation>
    <scope>NUCLEOTIDE SEQUENCE [LARGE SCALE GENOMIC DNA]</scope>
    <source>
        <strain evidence="1 2">CNM695-12</strain>
    </source>
</reference>
<dbReference type="RefSeq" id="WP_126980232.1">
    <property type="nucleotide sequence ID" value="NZ_PQSP01000005.1"/>
</dbReference>
<dbReference type="Gene3D" id="3.40.630.40">
    <property type="entry name" value="Zn-dependent exopeptidases"/>
    <property type="match status" value="1"/>
</dbReference>
<dbReference type="OrthoDB" id="8716700at2"/>
<comment type="caution">
    <text evidence="1">The sequence shown here is derived from an EMBL/GenBank/DDBJ whole genome shotgun (WGS) entry which is preliminary data.</text>
</comment>
<gene>
    <name evidence="1" type="ORF">CUZ56_02044</name>
</gene>
<dbReference type="Proteomes" id="UP000286947">
    <property type="component" value="Unassembled WGS sequence"/>
</dbReference>
<dbReference type="AlphaFoldDB" id="A0A433SC40"/>
<proteinExistence type="predicted"/>
<organism evidence="1 2">
    <name type="scientific">Saezia sanguinis</name>
    <dbReference type="NCBI Taxonomy" id="1965230"/>
    <lineage>
        <taxon>Bacteria</taxon>
        <taxon>Pseudomonadati</taxon>
        <taxon>Pseudomonadota</taxon>
        <taxon>Betaproteobacteria</taxon>
        <taxon>Burkholderiales</taxon>
        <taxon>Saeziaceae</taxon>
        <taxon>Saezia</taxon>
    </lineage>
</organism>
<sequence>MTEAVTPSTPTPFPPFVLALPKADAIPLVCDSPHSGVRYPADFGFSVPFDILRSGEDTDVHALWQGLPDVGGVLLAAEFPRSYIDPNRDADDIDVTMLSDAWPGEACPTEKSRLGIGLIWKVAGNDGRHPIYDRLLTSKEVQARIETYYQPYHAALRNHIERAYSQFGAVWHLNLHSMPANAYEGLEMSGNYTLADFVLGNRDGTTCSEEFTQLVAQSLRAKGYTVAINDPYKGVALIARLGRPAENRHSLQIEIHRGLYMDEQTRERSAGFSTLQANLTALSTEIAAYIKEQVK</sequence>
<name>A0A433SC40_9BURK</name>
<protein>
    <recommendedName>
        <fullName evidence="3">N-formylglutamate amidohydrolase</fullName>
    </recommendedName>
</protein>
<evidence type="ECO:0000313" key="1">
    <source>
        <dbReference type="EMBL" id="RUS66318.1"/>
    </source>
</evidence>
<accession>A0A433SC40</accession>
<dbReference type="Pfam" id="PF05013">
    <property type="entry name" value="FGase"/>
    <property type="match status" value="1"/>
</dbReference>
<keyword evidence="2" id="KW-1185">Reference proteome</keyword>
<dbReference type="SUPFAM" id="SSF53187">
    <property type="entry name" value="Zn-dependent exopeptidases"/>
    <property type="match status" value="1"/>
</dbReference>
<dbReference type="EMBL" id="PQSP01000005">
    <property type="protein sequence ID" value="RUS66318.1"/>
    <property type="molecule type" value="Genomic_DNA"/>
</dbReference>